<accession>A0A498HIX8</accession>
<proteinExistence type="predicted"/>
<organism evidence="3 4">
    <name type="scientific">Malus domestica</name>
    <name type="common">Apple</name>
    <name type="synonym">Pyrus malus</name>
    <dbReference type="NCBI Taxonomy" id="3750"/>
    <lineage>
        <taxon>Eukaryota</taxon>
        <taxon>Viridiplantae</taxon>
        <taxon>Streptophyta</taxon>
        <taxon>Embryophyta</taxon>
        <taxon>Tracheophyta</taxon>
        <taxon>Spermatophyta</taxon>
        <taxon>Magnoliopsida</taxon>
        <taxon>eudicotyledons</taxon>
        <taxon>Gunneridae</taxon>
        <taxon>Pentapetalae</taxon>
        <taxon>rosids</taxon>
        <taxon>fabids</taxon>
        <taxon>Rosales</taxon>
        <taxon>Rosaceae</taxon>
        <taxon>Amygdaloideae</taxon>
        <taxon>Maleae</taxon>
        <taxon>Malus</taxon>
    </lineage>
</organism>
<evidence type="ECO:0000256" key="2">
    <source>
        <dbReference type="SAM" id="Phobius"/>
    </source>
</evidence>
<feature type="region of interest" description="Disordered" evidence="1">
    <location>
        <begin position="1"/>
        <end position="44"/>
    </location>
</feature>
<keyword evidence="2" id="KW-0812">Transmembrane</keyword>
<feature type="compositionally biased region" description="Basic and acidic residues" evidence="1">
    <location>
        <begin position="34"/>
        <end position="44"/>
    </location>
</feature>
<comment type="caution">
    <text evidence="3">The sequence shown here is derived from an EMBL/GenBank/DDBJ whole genome shotgun (WGS) entry which is preliminary data.</text>
</comment>
<sequence length="257" mass="28298">MGRAGRGRSSGTVESVGGSISLDPPVESSQQFEPGEKGEAGEGTECERVGDLRVCGVGEERSRRIERERDRGRVCVCDVCVRALCACVVACVVCVCGFLLSGGHMTHSGFSTNHGWWFHSKPCADILLKGGVSEPLAIQSIFVSSSSLTPFKVIPDPFQSLNTKGSIFKDNFNMFNVIYYFISLTIFKAFPDPFQSLNTKGSIFKVHLRCPVELLNVIQLGNMDTQQTETNMTQFANISLQTYIYIIVLLSNWIIIH</sequence>
<name>A0A498HIX8_MALDO</name>
<feature type="transmembrane region" description="Helical" evidence="2">
    <location>
        <begin position="172"/>
        <end position="190"/>
    </location>
</feature>
<feature type="transmembrane region" description="Helical" evidence="2">
    <location>
        <begin position="79"/>
        <end position="100"/>
    </location>
</feature>
<feature type="transmembrane region" description="Helical" evidence="2">
    <location>
        <begin position="235"/>
        <end position="256"/>
    </location>
</feature>
<protein>
    <submittedName>
        <fullName evidence="3">Uncharacterized protein</fullName>
    </submittedName>
</protein>
<dbReference type="EMBL" id="RDQH01000342">
    <property type="protein sequence ID" value="RXH71448.1"/>
    <property type="molecule type" value="Genomic_DNA"/>
</dbReference>
<evidence type="ECO:0000313" key="3">
    <source>
        <dbReference type="EMBL" id="RXH71448.1"/>
    </source>
</evidence>
<reference evidence="3" key="1">
    <citation type="submission" date="2018-10" db="EMBL/GenBank/DDBJ databases">
        <title>A high-quality apple genome assembly.</title>
        <authorList>
            <person name="Hu J."/>
        </authorList>
    </citation>
    <scope>NUCLEOTIDE SEQUENCE [LARGE SCALE GENOMIC DNA]</scope>
    <source>
        <tissue evidence="3">Young leaf</tissue>
    </source>
</reference>
<gene>
    <name evidence="3" type="ORF">DVH24_018803</name>
</gene>
<evidence type="ECO:0000313" key="4">
    <source>
        <dbReference type="Proteomes" id="UP000290289"/>
    </source>
</evidence>
<dbReference type="AlphaFoldDB" id="A0A498HIX8"/>
<keyword evidence="2" id="KW-1133">Transmembrane helix</keyword>
<dbReference type="Proteomes" id="UP000290289">
    <property type="component" value="Chromosome 16"/>
</dbReference>
<keyword evidence="2" id="KW-0472">Membrane</keyword>
<evidence type="ECO:0000256" key="1">
    <source>
        <dbReference type="SAM" id="MobiDB-lite"/>
    </source>
</evidence>
<keyword evidence="4" id="KW-1185">Reference proteome</keyword>